<gene>
    <name evidence="1" type="ORF">B5M42_10915</name>
</gene>
<dbReference type="EMBL" id="MYFO01000011">
    <property type="protein sequence ID" value="TFE88055.1"/>
    <property type="molecule type" value="Genomic_DNA"/>
</dbReference>
<dbReference type="AlphaFoldDB" id="A0A4Y8Q3Q8"/>
<sequence length="63" mass="6996">MRTHGKMRKRLSLTLVLAMIVSITSLLWTMPGREAHAATQAELMHTANDRLVDNPAAETRPGQ</sequence>
<protein>
    <submittedName>
        <fullName evidence="1">Uncharacterized protein</fullName>
    </submittedName>
</protein>
<dbReference type="Proteomes" id="UP000298246">
    <property type="component" value="Unassembled WGS sequence"/>
</dbReference>
<comment type="caution">
    <text evidence="1">The sequence shown here is derived from an EMBL/GenBank/DDBJ whole genome shotgun (WGS) entry which is preliminary data.</text>
</comment>
<accession>A0A4Y8Q3Q8</accession>
<name>A0A4Y8Q3Q8_9BACL</name>
<evidence type="ECO:0000313" key="1">
    <source>
        <dbReference type="EMBL" id="TFE88055.1"/>
    </source>
</evidence>
<dbReference type="RefSeq" id="WP_134752652.1">
    <property type="nucleotide sequence ID" value="NZ_MYFO02000003.1"/>
</dbReference>
<proteinExistence type="predicted"/>
<evidence type="ECO:0000313" key="2">
    <source>
        <dbReference type="Proteomes" id="UP000298246"/>
    </source>
</evidence>
<reference evidence="1 2" key="1">
    <citation type="submission" date="2017-03" db="EMBL/GenBank/DDBJ databases">
        <title>Isolation of Levoglucosan Utilizing Bacteria.</title>
        <authorList>
            <person name="Arya A.S."/>
        </authorList>
    </citation>
    <scope>NUCLEOTIDE SEQUENCE [LARGE SCALE GENOMIC DNA]</scope>
    <source>
        <strain evidence="1 2">MEC069</strain>
    </source>
</reference>
<organism evidence="1 2">
    <name type="scientific">Paenibacillus athensensis</name>
    <dbReference type="NCBI Taxonomy" id="1967502"/>
    <lineage>
        <taxon>Bacteria</taxon>
        <taxon>Bacillati</taxon>
        <taxon>Bacillota</taxon>
        <taxon>Bacilli</taxon>
        <taxon>Bacillales</taxon>
        <taxon>Paenibacillaceae</taxon>
        <taxon>Paenibacillus</taxon>
    </lineage>
</organism>
<keyword evidence="2" id="KW-1185">Reference proteome</keyword>